<dbReference type="InterPro" id="IPR036412">
    <property type="entry name" value="HAD-like_sf"/>
</dbReference>
<dbReference type="NCBIfam" id="TIGR01460">
    <property type="entry name" value="HAD-SF-IIA"/>
    <property type="match status" value="1"/>
</dbReference>
<name>A0A927ECN9_9HYPH</name>
<dbReference type="Gene3D" id="3.40.50.1000">
    <property type="entry name" value="HAD superfamily/HAD-like"/>
    <property type="match status" value="2"/>
</dbReference>
<keyword evidence="1" id="KW-0378">Hydrolase</keyword>
<protein>
    <submittedName>
        <fullName evidence="1">TIGR01459 family HAD-type hydrolase</fullName>
    </submittedName>
</protein>
<dbReference type="SUPFAM" id="SSF56784">
    <property type="entry name" value="HAD-like"/>
    <property type="match status" value="1"/>
</dbReference>
<dbReference type="EMBL" id="JACXWY010000018">
    <property type="protein sequence ID" value="MBD3848468.1"/>
    <property type="molecule type" value="Genomic_DNA"/>
</dbReference>
<dbReference type="PANTHER" id="PTHR19288">
    <property type="entry name" value="4-NITROPHENYLPHOSPHATASE-RELATED"/>
    <property type="match status" value="1"/>
</dbReference>
<sequence>MQDLLTSVPILKHADALLERYDVLISDVWGVVHDGLWALEPACAVLTAFRERGGAVVLLSNAPGPSQHVASVLDAKRVPRGAWDRLVTSGDVTRSLIAESHHSRVYHIGWQSDRALFAGLDVELVDEAQADLVVATELNDYRNETPEQYRPLLSRFAEQGLPFICGNPDLVVHVGEDLLPCAGSLAMIYEELGGSVAWAGKPYRPAYELALAAAAELRGGRSVESSKVLVIGDAVRTDLAGARLMGFDSLFIAGGIHRDETMRGGEVDPVGLAKVLDGLPVQPVAAMAALA</sequence>
<evidence type="ECO:0000313" key="1">
    <source>
        <dbReference type="EMBL" id="MBD3848468.1"/>
    </source>
</evidence>
<dbReference type="Proteomes" id="UP000619295">
    <property type="component" value="Unassembled WGS sequence"/>
</dbReference>
<dbReference type="InterPro" id="IPR006357">
    <property type="entry name" value="HAD-SF_hydro_IIA"/>
</dbReference>
<organism evidence="1 2">
    <name type="scientific">Bosea spartocytisi</name>
    <dbReference type="NCBI Taxonomy" id="2773451"/>
    <lineage>
        <taxon>Bacteria</taxon>
        <taxon>Pseudomonadati</taxon>
        <taxon>Pseudomonadota</taxon>
        <taxon>Alphaproteobacteria</taxon>
        <taxon>Hyphomicrobiales</taxon>
        <taxon>Boseaceae</taxon>
        <taxon>Bosea</taxon>
    </lineage>
</organism>
<comment type="caution">
    <text evidence="1">The sequence shown here is derived from an EMBL/GenBank/DDBJ whole genome shotgun (WGS) entry which is preliminary data.</text>
</comment>
<dbReference type="InterPro" id="IPR023214">
    <property type="entry name" value="HAD_sf"/>
</dbReference>
<reference evidence="1" key="1">
    <citation type="submission" date="2020-09" db="EMBL/GenBank/DDBJ databases">
        <title>Bosea spartocytisi sp. nov. a root nodule endophyte of Spartocytisus supranubius in the high mountain ecosystem fo the Teide National Park (Canary Islands, Spain).</title>
        <authorList>
            <person name="Pulido-Suarez L."/>
            <person name="Peix A."/>
            <person name="Igual J.M."/>
            <person name="Socas-Perez N."/>
            <person name="Velazquez E."/>
            <person name="Flores-Felix J.D."/>
            <person name="Leon-Barrios M."/>
        </authorList>
    </citation>
    <scope>NUCLEOTIDE SEQUENCE</scope>
    <source>
        <strain evidence="1">SSUT16</strain>
    </source>
</reference>
<dbReference type="GO" id="GO:0005737">
    <property type="term" value="C:cytoplasm"/>
    <property type="evidence" value="ECO:0007669"/>
    <property type="project" value="TreeGrafter"/>
</dbReference>
<dbReference type="InterPro" id="IPR006356">
    <property type="entry name" value="HAD-SF_hydro_IIA_hyp3"/>
</dbReference>
<dbReference type="Pfam" id="PF13344">
    <property type="entry name" value="Hydrolase_6"/>
    <property type="match status" value="1"/>
</dbReference>
<evidence type="ECO:0000313" key="2">
    <source>
        <dbReference type="Proteomes" id="UP000619295"/>
    </source>
</evidence>
<dbReference type="NCBIfam" id="TIGR01459">
    <property type="entry name" value="HAD-SF-IIA-hyp4"/>
    <property type="match status" value="1"/>
</dbReference>
<keyword evidence="2" id="KW-1185">Reference proteome</keyword>
<accession>A0A927ECN9</accession>
<dbReference type="PANTHER" id="PTHR19288:SF90">
    <property type="entry name" value="OS08G0542600 PROTEIN"/>
    <property type="match status" value="1"/>
</dbReference>
<gene>
    <name evidence="1" type="ORF">IED13_22455</name>
</gene>
<proteinExistence type="predicted"/>
<dbReference type="Pfam" id="PF13242">
    <property type="entry name" value="Hydrolase_like"/>
    <property type="match status" value="1"/>
</dbReference>
<dbReference type="AlphaFoldDB" id="A0A927ECN9"/>
<dbReference type="GO" id="GO:0016791">
    <property type="term" value="F:phosphatase activity"/>
    <property type="evidence" value="ECO:0007669"/>
    <property type="project" value="TreeGrafter"/>
</dbReference>
<dbReference type="RefSeq" id="WP_191125520.1">
    <property type="nucleotide sequence ID" value="NZ_JACXWY010000018.1"/>
</dbReference>